<dbReference type="RefSeq" id="WP_111277810.1">
    <property type="nucleotide sequence ID" value="NZ_QFYS01000010.1"/>
</dbReference>
<proteinExistence type="predicted"/>
<keyword evidence="2" id="KW-1185">Reference proteome</keyword>
<reference evidence="1 2" key="1">
    <citation type="submission" date="2018-05" db="EMBL/GenBank/DDBJ databases">
        <authorList>
            <person name="Lanie J.A."/>
            <person name="Ng W.-L."/>
            <person name="Kazmierczak K.M."/>
            <person name="Andrzejewski T.M."/>
            <person name="Davidsen T.M."/>
            <person name="Wayne K.J."/>
            <person name="Tettelin H."/>
            <person name="Glass J.I."/>
            <person name="Rusch D."/>
            <person name="Podicherti R."/>
            <person name="Tsui H.-C.T."/>
            <person name="Winkler M.E."/>
        </authorList>
    </citation>
    <scope>NUCLEOTIDE SEQUENCE [LARGE SCALE GENOMIC DNA]</scope>
    <source>
        <strain evidence="1 2">BUT-10</strain>
    </source>
</reference>
<evidence type="ECO:0000313" key="2">
    <source>
        <dbReference type="Proteomes" id="UP000249524"/>
    </source>
</evidence>
<protein>
    <submittedName>
        <fullName evidence="1">DUF2188 domain-containing protein</fullName>
    </submittedName>
</protein>
<organism evidence="1 2">
    <name type="scientific">Phenylobacterium kunshanense</name>
    <dbReference type="NCBI Taxonomy" id="1445034"/>
    <lineage>
        <taxon>Bacteria</taxon>
        <taxon>Pseudomonadati</taxon>
        <taxon>Pseudomonadota</taxon>
        <taxon>Alphaproteobacteria</taxon>
        <taxon>Caulobacterales</taxon>
        <taxon>Caulobacteraceae</taxon>
        <taxon>Phenylobacterium</taxon>
    </lineage>
</organism>
<sequence>MPTVEYTVDFLDEVWKVGLNGKHFGPYSSLDTAVAAATGAARKAEAQGYEVIVRINTPPAGETDAA</sequence>
<dbReference type="Proteomes" id="UP000249524">
    <property type="component" value="Unassembled WGS sequence"/>
</dbReference>
<comment type="caution">
    <text evidence="1">The sequence shown here is derived from an EMBL/GenBank/DDBJ whole genome shotgun (WGS) entry which is preliminary data.</text>
</comment>
<evidence type="ECO:0000313" key="1">
    <source>
        <dbReference type="EMBL" id="RAK62837.1"/>
    </source>
</evidence>
<dbReference type="AlphaFoldDB" id="A0A328B7G4"/>
<accession>A0A328B7G4</accession>
<gene>
    <name evidence="1" type="ORF">DJ019_18460</name>
</gene>
<dbReference type="EMBL" id="QFYS01000010">
    <property type="protein sequence ID" value="RAK62837.1"/>
    <property type="molecule type" value="Genomic_DNA"/>
</dbReference>
<dbReference type="OrthoDB" id="8858565at2"/>
<name>A0A328B7G4_9CAUL</name>